<name>A0ABQ9YPV3_9CRUS</name>
<evidence type="ECO:0000313" key="3">
    <source>
        <dbReference type="Proteomes" id="UP001234178"/>
    </source>
</evidence>
<organism evidence="2 3">
    <name type="scientific">Daphnia magna</name>
    <dbReference type="NCBI Taxonomy" id="35525"/>
    <lineage>
        <taxon>Eukaryota</taxon>
        <taxon>Metazoa</taxon>
        <taxon>Ecdysozoa</taxon>
        <taxon>Arthropoda</taxon>
        <taxon>Crustacea</taxon>
        <taxon>Branchiopoda</taxon>
        <taxon>Diplostraca</taxon>
        <taxon>Cladocera</taxon>
        <taxon>Anomopoda</taxon>
        <taxon>Daphniidae</taxon>
        <taxon>Daphnia</taxon>
    </lineage>
</organism>
<feature type="compositionally biased region" description="Basic and acidic residues" evidence="1">
    <location>
        <begin position="18"/>
        <end position="30"/>
    </location>
</feature>
<sequence>MGDELEKVDGVLSWGEESEQRVRQVPDRQHRLSNTTSIRNTTVMMMYSPEMRRKAAHGVQEGGPAEWL</sequence>
<proteinExistence type="predicted"/>
<dbReference type="Proteomes" id="UP001234178">
    <property type="component" value="Unassembled WGS sequence"/>
</dbReference>
<comment type="caution">
    <text evidence="2">The sequence shown here is derived from an EMBL/GenBank/DDBJ whole genome shotgun (WGS) entry which is preliminary data.</text>
</comment>
<feature type="region of interest" description="Disordered" evidence="1">
    <location>
        <begin position="1"/>
        <end position="35"/>
    </location>
</feature>
<evidence type="ECO:0000256" key="1">
    <source>
        <dbReference type="SAM" id="MobiDB-lite"/>
    </source>
</evidence>
<keyword evidence="3" id="KW-1185">Reference proteome</keyword>
<evidence type="ECO:0000313" key="2">
    <source>
        <dbReference type="EMBL" id="KAK4002647.1"/>
    </source>
</evidence>
<gene>
    <name evidence="2" type="ORF">OUZ56_004459</name>
</gene>
<dbReference type="EMBL" id="JAOYFB010000001">
    <property type="protein sequence ID" value="KAK4002647.1"/>
    <property type="molecule type" value="Genomic_DNA"/>
</dbReference>
<protein>
    <submittedName>
        <fullName evidence="2">Uncharacterized protein</fullName>
    </submittedName>
</protein>
<reference evidence="2 3" key="1">
    <citation type="journal article" date="2023" name="Nucleic Acids Res.">
        <title>The hologenome of Daphnia magna reveals possible DNA methylation and microbiome-mediated evolution of the host genome.</title>
        <authorList>
            <person name="Chaturvedi A."/>
            <person name="Li X."/>
            <person name="Dhandapani V."/>
            <person name="Marshall H."/>
            <person name="Kissane S."/>
            <person name="Cuenca-Cambronero M."/>
            <person name="Asole G."/>
            <person name="Calvet F."/>
            <person name="Ruiz-Romero M."/>
            <person name="Marangio P."/>
            <person name="Guigo R."/>
            <person name="Rago D."/>
            <person name="Mirbahai L."/>
            <person name="Eastwood N."/>
            <person name="Colbourne J.K."/>
            <person name="Zhou J."/>
            <person name="Mallon E."/>
            <person name="Orsini L."/>
        </authorList>
    </citation>
    <scope>NUCLEOTIDE SEQUENCE [LARGE SCALE GENOMIC DNA]</scope>
    <source>
        <strain evidence="2">LRV0_1</strain>
    </source>
</reference>
<accession>A0ABQ9YPV3</accession>